<dbReference type="OrthoDB" id="272601at2759"/>
<protein>
    <recommendedName>
        <fullName evidence="3">RRM domain-containing protein</fullName>
    </recommendedName>
</protein>
<dbReference type="AlphaFoldDB" id="S9WZ37"/>
<keyword evidence="2" id="KW-1185">Reference proteome</keyword>
<dbReference type="SUPFAM" id="SSF54928">
    <property type="entry name" value="RNA-binding domain, RBD"/>
    <property type="match status" value="1"/>
</dbReference>
<evidence type="ECO:0000313" key="2">
    <source>
        <dbReference type="Proteomes" id="UP000515908"/>
    </source>
</evidence>
<reference evidence="1 2" key="1">
    <citation type="submission" date="2020-08" db="EMBL/GenBank/DDBJ databases">
        <authorList>
            <person name="Newling K."/>
            <person name="Davey J."/>
            <person name="Forrester S."/>
        </authorList>
    </citation>
    <scope>NUCLEOTIDE SEQUENCE [LARGE SCALE GENOMIC DNA]</scope>
    <source>
        <strain evidence="2">Crithidia deanei Carvalho (ATCC PRA-265)</strain>
    </source>
</reference>
<dbReference type="InterPro" id="IPR035979">
    <property type="entry name" value="RBD_domain_sf"/>
</dbReference>
<dbReference type="EMBL" id="LR877164">
    <property type="protein sequence ID" value="CAD2221341.1"/>
    <property type="molecule type" value="Genomic_DNA"/>
</dbReference>
<evidence type="ECO:0008006" key="3">
    <source>
        <dbReference type="Google" id="ProtNLM"/>
    </source>
</evidence>
<dbReference type="GO" id="GO:0003676">
    <property type="term" value="F:nucleic acid binding"/>
    <property type="evidence" value="ECO:0007669"/>
    <property type="project" value="InterPro"/>
</dbReference>
<dbReference type="Proteomes" id="UP000515908">
    <property type="component" value="Chromosome 20"/>
</dbReference>
<organism evidence="1 2">
    <name type="scientific">Angomonas deanei</name>
    <dbReference type="NCBI Taxonomy" id="59799"/>
    <lineage>
        <taxon>Eukaryota</taxon>
        <taxon>Discoba</taxon>
        <taxon>Euglenozoa</taxon>
        <taxon>Kinetoplastea</taxon>
        <taxon>Metakinetoplastina</taxon>
        <taxon>Trypanosomatida</taxon>
        <taxon>Trypanosomatidae</taxon>
        <taxon>Strigomonadinae</taxon>
        <taxon>Angomonas</taxon>
    </lineage>
</organism>
<sequence>MPLDLVGKLHRTIYITNVGADDVEDLVQLMLARCGAVEAWDYDGDRATVVFQSMNSMSTALAFDGMTFVDLSRRIVVWKASDPPPPEATSQLRISAPATTAPVDEAELEERRAVRRERVAALAELMDATKDAAKNSLEVDNAKKLDALCYRQLKALCVLTEFALAKKEKELESATAQEGGGLKRARPVS</sequence>
<evidence type="ECO:0000313" key="1">
    <source>
        <dbReference type="EMBL" id="CAD2221341.1"/>
    </source>
</evidence>
<dbReference type="VEuPathDB" id="TriTrypDB:ADEAN_000887300"/>
<accession>S9WZ37</accession>
<gene>
    <name evidence="1" type="ORF">ADEAN_000887300</name>
</gene>
<name>S9WZ37_9TRYP</name>
<proteinExistence type="predicted"/>